<protein>
    <submittedName>
        <fullName evidence="2">Uncharacterized protein</fullName>
    </submittedName>
</protein>
<dbReference type="RefSeq" id="WP_107824077.1">
    <property type="nucleotide sequence ID" value="NZ_OY782574.1"/>
</dbReference>
<feature type="transmembrane region" description="Helical" evidence="1">
    <location>
        <begin position="16"/>
        <end position="36"/>
    </location>
</feature>
<evidence type="ECO:0000313" key="2">
    <source>
        <dbReference type="EMBL" id="PTN00836.1"/>
    </source>
</evidence>
<organism evidence="2 3">
    <name type="scientific">Mangrovibacterium marinum</name>
    <dbReference type="NCBI Taxonomy" id="1639118"/>
    <lineage>
        <taxon>Bacteria</taxon>
        <taxon>Pseudomonadati</taxon>
        <taxon>Bacteroidota</taxon>
        <taxon>Bacteroidia</taxon>
        <taxon>Marinilabiliales</taxon>
        <taxon>Prolixibacteraceae</taxon>
        <taxon>Mangrovibacterium</taxon>
    </lineage>
</organism>
<gene>
    <name evidence="2" type="ORF">C8N47_1542</name>
</gene>
<accession>A0A2T5BP71</accession>
<dbReference type="Proteomes" id="UP000243525">
    <property type="component" value="Unassembled WGS sequence"/>
</dbReference>
<feature type="transmembrane region" description="Helical" evidence="1">
    <location>
        <begin position="48"/>
        <end position="66"/>
    </location>
</feature>
<keyword evidence="1" id="KW-1133">Transmembrane helix</keyword>
<proteinExistence type="predicted"/>
<sequence length="156" mass="18727">MKIEKTFYKISLQETFLLLGLMLILFNGLIFTYTLITGNPRLLIYDSSWILQFVFPILYSIIMTSINRNGVLKITSFNNATALIEKIELLVRKRYIRLDSETGNFEYMKKTKWARFFNYFFRENIRMKITEEEIVIFAKKNLLDSIEMKIKYNRMN</sequence>
<keyword evidence="1" id="KW-0812">Transmembrane</keyword>
<dbReference type="EMBL" id="QAAD01000054">
    <property type="protein sequence ID" value="PTN00836.1"/>
    <property type="molecule type" value="Genomic_DNA"/>
</dbReference>
<dbReference type="OrthoDB" id="1122189at2"/>
<comment type="caution">
    <text evidence="2">The sequence shown here is derived from an EMBL/GenBank/DDBJ whole genome shotgun (WGS) entry which is preliminary data.</text>
</comment>
<name>A0A2T5BP71_9BACT</name>
<keyword evidence="3" id="KW-1185">Reference proteome</keyword>
<dbReference type="AlphaFoldDB" id="A0A2T5BP71"/>
<reference evidence="2 3" key="1">
    <citation type="submission" date="2018-04" db="EMBL/GenBank/DDBJ databases">
        <title>Genomic Encyclopedia of Archaeal and Bacterial Type Strains, Phase II (KMG-II): from individual species to whole genera.</title>
        <authorList>
            <person name="Goeker M."/>
        </authorList>
    </citation>
    <scope>NUCLEOTIDE SEQUENCE [LARGE SCALE GENOMIC DNA]</scope>
    <source>
        <strain evidence="2 3">DSM 28823</strain>
    </source>
</reference>
<keyword evidence="1" id="KW-0472">Membrane</keyword>
<evidence type="ECO:0000313" key="3">
    <source>
        <dbReference type="Proteomes" id="UP000243525"/>
    </source>
</evidence>
<evidence type="ECO:0000256" key="1">
    <source>
        <dbReference type="SAM" id="Phobius"/>
    </source>
</evidence>